<reference evidence="1 2" key="1">
    <citation type="submission" date="2024-01" db="EMBL/GenBank/DDBJ databases">
        <title>The genomes of 5 underutilized Papilionoideae crops provide insights into root nodulation and disease resistanc.</title>
        <authorList>
            <person name="Jiang F."/>
        </authorList>
    </citation>
    <scope>NUCLEOTIDE SEQUENCE [LARGE SCALE GENOMIC DNA]</scope>
    <source>
        <strain evidence="1">DUOXIRENSHENG_FW03</strain>
        <tissue evidence="1">Leaves</tissue>
    </source>
</reference>
<dbReference type="Proteomes" id="UP001386955">
    <property type="component" value="Unassembled WGS sequence"/>
</dbReference>
<sequence>MFKFAASTRCRFAAFDGGGATIQVRQVNETAVTAATRIGFVLRPACPKTLVESLALLRYFACEPIIAGQVIEIGFIEPYEGRNLDVSLTLITSIHPIQSNSLPPWPLPVAICIYTIPYSYSYTHRRSQSHTNHKHHSSLTTCRWGTVCNLAALHSLFCYCIQIQLSHLVVCDFLFFC</sequence>
<proteinExistence type="predicted"/>
<protein>
    <submittedName>
        <fullName evidence="1">Uncharacterized protein</fullName>
    </submittedName>
</protein>
<accession>A0AAN9XSC3</accession>
<evidence type="ECO:0000313" key="1">
    <source>
        <dbReference type="EMBL" id="KAK7406118.1"/>
    </source>
</evidence>
<organism evidence="1 2">
    <name type="scientific">Psophocarpus tetragonolobus</name>
    <name type="common">Winged bean</name>
    <name type="synonym">Dolichos tetragonolobus</name>
    <dbReference type="NCBI Taxonomy" id="3891"/>
    <lineage>
        <taxon>Eukaryota</taxon>
        <taxon>Viridiplantae</taxon>
        <taxon>Streptophyta</taxon>
        <taxon>Embryophyta</taxon>
        <taxon>Tracheophyta</taxon>
        <taxon>Spermatophyta</taxon>
        <taxon>Magnoliopsida</taxon>
        <taxon>eudicotyledons</taxon>
        <taxon>Gunneridae</taxon>
        <taxon>Pentapetalae</taxon>
        <taxon>rosids</taxon>
        <taxon>fabids</taxon>
        <taxon>Fabales</taxon>
        <taxon>Fabaceae</taxon>
        <taxon>Papilionoideae</taxon>
        <taxon>50 kb inversion clade</taxon>
        <taxon>NPAAA clade</taxon>
        <taxon>indigoferoid/millettioid clade</taxon>
        <taxon>Phaseoleae</taxon>
        <taxon>Psophocarpus</taxon>
    </lineage>
</organism>
<keyword evidence="2" id="KW-1185">Reference proteome</keyword>
<evidence type="ECO:0000313" key="2">
    <source>
        <dbReference type="Proteomes" id="UP001386955"/>
    </source>
</evidence>
<comment type="caution">
    <text evidence="1">The sequence shown here is derived from an EMBL/GenBank/DDBJ whole genome shotgun (WGS) entry which is preliminary data.</text>
</comment>
<dbReference type="AlphaFoldDB" id="A0AAN9XSC3"/>
<dbReference type="EMBL" id="JAYMYS010000002">
    <property type="protein sequence ID" value="KAK7406118.1"/>
    <property type="molecule type" value="Genomic_DNA"/>
</dbReference>
<name>A0AAN9XSC3_PSOTE</name>
<gene>
    <name evidence="1" type="ORF">VNO78_07735</name>
</gene>